<gene>
    <name evidence="2" type="ORF">ACEZDB_05925</name>
</gene>
<sequence>MSGFEIIAVVAVVGYVIYQQLGGQLLRGKRVVILPVVLTVIGFTDLTGGGRHLSTADIACLTVGAAGSIAIGLAFGAITRLESRGGVLWAKLPMRGLWLWGGLVAWRGVVYVLATAVHAPVAASATTLLFTLGLNRLAQAAVVVPRALAAGIPFAPEKDGKSFMSGSFDRGRRDQR</sequence>
<name>A0ABV6WWS7_9ACTN</name>
<reference evidence="2 3" key="1">
    <citation type="submission" date="2024-09" db="EMBL/GenBank/DDBJ databases">
        <authorList>
            <person name="Lee S.D."/>
        </authorList>
    </citation>
    <scope>NUCLEOTIDE SEQUENCE [LARGE SCALE GENOMIC DNA]</scope>
    <source>
        <strain evidence="2 3">N1-3</strain>
    </source>
</reference>
<evidence type="ECO:0000256" key="1">
    <source>
        <dbReference type="SAM" id="Phobius"/>
    </source>
</evidence>
<keyword evidence="1" id="KW-0812">Transmembrane</keyword>
<feature type="transmembrane region" description="Helical" evidence="1">
    <location>
        <begin position="97"/>
        <end position="117"/>
    </location>
</feature>
<organism evidence="2 3">
    <name type="scientific">Streptacidiphilus alkalitolerans</name>
    <dbReference type="NCBI Taxonomy" id="3342712"/>
    <lineage>
        <taxon>Bacteria</taxon>
        <taxon>Bacillati</taxon>
        <taxon>Actinomycetota</taxon>
        <taxon>Actinomycetes</taxon>
        <taxon>Kitasatosporales</taxon>
        <taxon>Streptomycetaceae</taxon>
        <taxon>Streptacidiphilus</taxon>
    </lineage>
</organism>
<keyword evidence="1" id="KW-1133">Transmembrane helix</keyword>
<feature type="transmembrane region" description="Helical" evidence="1">
    <location>
        <begin position="56"/>
        <end position="76"/>
    </location>
</feature>
<keyword evidence="1" id="KW-0472">Membrane</keyword>
<proteinExistence type="predicted"/>
<protein>
    <recommendedName>
        <fullName evidence="4">DUF1453 domain-containing protein</fullName>
    </recommendedName>
</protein>
<dbReference type="RefSeq" id="WP_380549491.1">
    <property type="nucleotide sequence ID" value="NZ_JBHEZY010000002.1"/>
</dbReference>
<evidence type="ECO:0008006" key="4">
    <source>
        <dbReference type="Google" id="ProtNLM"/>
    </source>
</evidence>
<dbReference type="EMBL" id="JBHEZY010000002">
    <property type="protein sequence ID" value="MFC1430198.1"/>
    <property type="molecule type" value="Genomic_DNA"/>
</dbReference>
<dbReference type="Proteomes" id="UP001592530">
    <property type="component" value="Unassembled WGS sequence"/>
</dbReference>
<feature type="transmembrane region" description="Helical" evidence="1">
    <location>
        <begin position="6"/>
        <end position="26"/>
    </location>
</feature>
<accession>A0ABV6WWS7</accession>
<comment type="caution">
    <text evidence="2">The sequence shown here is derived from an EMBL/GenBank/DDBJ whole genome shotgun (WGS) entry which is preliminary data.</text>
</comment>
<evidence type="ECO:0000313" key="2">
    <source>
        <dbReference type="EMBL" id="MFC1430198.1"/>
    </source>
</evidence>
<evidence type="ECO:0000313" key="3">
    <source>
        <dbReference type="Proteomes" id="UP001592530"/>
    </source>
</evidence>
<feature type="transmembrane region" description="Helical" evidence="1">
    <location>
        <begin position="31"/>
        <end position="50"/>
    </location>
</feature>